<feature type="signal peptide" evidence="1">
    <location>
        <begin position="1"/>
        <end position="22"/>
    </location>
</feature>
<reference evidence="3" key="3">
    <citation type="submission" date="2021-06" db="EMBL/GenBank/DDBJ databases">
        <title>Genomic Description and Analysis of Intracellular Bacteria, Candidatus Berkiella cookevillensis and Candidatus Berkiella aquae.</title>
        <authorList>
            <person name="Kidane D.T."/>
            <person name="Mehari Y.T."/>
            <person name="Rice F.C."/>
            <person name="Arivett B.A."/>
            <person name="Farone A.L."/>
            <person name="Berk S.G."/>
            <person name="Farone M.B."/>
        </authorList>
    </citation>
    <scope>NUCLEOTIDE SEQUENCE</scope>
    <source>
        <strain evidence="3">CC99</strain>
    </source>
</reference>
<protein>
    <submittedName>
        <fullName evidence="2">Uncharacterized protein</fullName>
    </submittedName>
</protein>
<evidence type="ECO:0000313" key="3">
    <source>
        <dbReference type="EMBL" id="MCS5708395.1"/>
    </source>
</evidence>
<feature type="chain" id="PRO_5043129660" evidence="1">
    <location>
        <begin position="23"/>
        <end position="197"/>
    </location>
</feature>
<evidence type="ECO:0000313" key="4">
    <source>
        <dbReference type="Proteomes" id="UP000051494"/>
    </source>
</evidence>
<dbReference type="STRING" id="437022.CC99x_00249"/>
<comment type="caution">
    <text evidence="2">The sequence shown here is derived from an EMBL/GenBank/DDBJ whole genome shotgun (WGS) entry which is preliminary data.</text>
</comment>
<proteinExistence type="predicted"/>
<dbReference type="AlphaFoldDB" id="A0A0Q9YHH5"/>
<keyword evidence="1" id="KW-0732">Signal</keyword>
<keyword evidence="4" id="KW-1185">Reference proteome</keyword>
<name>A0A0Q9YHH5_9GAMM</name>
<reference evidence="3" key="2">
    <citation type="journal article" date="2016" name="Genome Announc.">
        <title>Draft Genome Sequences of Two Novel Amoeba-Resistant Intranuclear Bacteria, 'Candidatus Berkiella cookevillensis' and 'Candidatus Berkiella aquae'.</title>
        <authorList>
            <person name="Mehari Y.T."/>
            <person name="Arivett B.A."/>
            <person name="Farone A.L."/>
            <person name="Gunderson J.H."/>
            <person name="Farone M.B."/>
        </authorList>
    </citation>
    <scope>NUCLEOTIDE SEQUENCE</scope>
    <source>
        <strain evidence="3">CC99</strain>
    </source>
</reference>
<accession>A0A0Q9YHH5</accession>
<organism evidence="2">
    <name type="scientific">Candidatus Berkiella cookevillensis</name>
    <dbReference type="NCBI Taxonomy" id="437022"/>
    <lineage>
        <taxon>Bacteria</taxon>
        <taxon>Pseudomonadati</taxon>
        <taxon>Pseudomonadota</taxon>
        <taxon>Gammaproteobacteria</taxon>
        <taxon>Candidatus Berkiellales</taxon>
        <taxon>Candidatus Berkiellaceae</taxon>
        <taxon>Candidatus Berkiella</taxon>
    </lineage>
</organism>
<evidence type="ECO:0000313" key="2">
    <source>
        <dbReference type="EMBL" id="KRG20028.1"/>
    </source>
</evidence>
<dbReference type="EMBL" id="LKHV02000001">
    <property type="protein sequence ID" value="MCS5708395.1"/>
    <property type="molecule type" value="Genomic_DNA"/>
</dbReference>
<gene>
    <name evidence="2" type="ORF">CC99x_00249</name>
    <name evidence="3" type="ORF">CC99x_005690</name>
</gene>
<sequence>MKKLYKILSLSITLLLSVNANAADFYNAVASSIKTHKASENTRTELLSILDQCGGSPDSMDADCVLVGLQDNTIKKNDSTTPQQIIESYRAIMTTDMQRTECINDELIAANYALGSCVLALNFFVLDSNEAESVHDEIYRCLNIQMGYFAYNGNPIAQYRLEKLAKQAKRPDEVKAWGRMLKKTTTEKELEFIKNCY</sequence>
<dbReference type="EMBL" id="LKHV01000001">
    <property type="protein sequence ID" value="KRG20028.1"/>
    <property type="molecule type" value="Genomic_DNA"/>
</dbReference>
<dbReference type="RefSeq" id="WP_057622812.1">
    <property type="nucleotide sequence ID" value="NZ_LKHV02000001.1"/>
</dbReference>
<reference evidence="2" key="1">
    <citation type="submission" date="2015-09" db="EMBL/GenBank/DDBJ databases">
        <title>Draft Genome Sequences of Two Novel Amoeba-resistant Intranuclear Bacteria, Candidatus Berkiella cookevillensis and Candidatus Berkiella aquae.</title>
        <authorList>
            <person name="Mehari Y.T."/>
            <person name="Arivett B.A."/>
            <person name="Farone A.L."/>
            <person name="Gunderson J.H."/>
            <person name="Farone M.B."/>
        </authorList>
    </citation>
    <scope>NUCLEOTIDE SEQUENCE [LARGE SCALE GENOMIC DNA]</scope>
    <source>
        <strain evidence="2">CC99</strain>
    </source>
</reference>
<dbReference type="Proteomes" id="UP000051494">
    <property type="component" value="Unassembled WGS sequence"/>
</dbReference>
<evidence type="ECO:0000256" key="1">
    <source>
        <dbReference type="SAM" id="SignalP"/>
    </source>
</evidence>